<dbReference type="RefSeq" id="WP_084410969.1">
    <property type="nucleotide sequence ID" value="NZ_FWXR01000013.1"/>
</dbReference>
<evidence type="ECO:0000313" key="5">
    <source>
        <dbReference type="Proteomes" id="UP000192656"/>
    </source>
</evidence>
<dbReference type="OrthoDB" id="9791543at2"/>
<dbReference type="InterPro" id="IPR010488">
    <property type="entry name" value="Zeta_toxin_domain"/>
</dbReference>
<evidence type="ECO:0000256" key="2">
    <source>
        <dbReference type="ARBA" id="ARBA00022840"/>
    </source>
</evidence>
<accession>A0A1W2D8R5</accession>
<dbReference type="STRING" id="937218.SAMN06297251_11391"/>
<dbReference type="GO" id="GO:0016301">
    <property type="term" value="F:kinase activity"/>
    <property type="evidence" value="ECO:0007669"/>
    <property type="project" value="InterPro"/>
</dbReference>
<dbReference type="Gene3D" id="3.40.50.300">
    <property type="entry name" value="P-loop containing nucleotide triphosphate hydrolases"/>
    <property type="match status" value="1"/>
</dbReference>
<keyword evidence="5" id="KW-1185">Reference proteome</keyword>
<keyword evidence="1" id="KW-0547">Nucleotide-binding</keyword>
<dbReference type="AlphaFoldDB" id="A0A1W2D8R5"/>
<reference evidence="4 5" key="1">
    <citation type="submission" date="2017-04" db="EMBL/GenBank/DDBJ databases">
        <authorList>
            <person name="Afonso C.L."/>
            <person name="Miller P.J."/>
            <person name="Scott M.A."/>
            <person name="Spackman E."/>
            <person name="Goraichik I."/>
            <person name="Dimitrov K.M."/>
            <person name="Suarez D.L."/>
            <person name="Swayne D.E."/>
        </authorList>
    </citation>
    <scope>NUCLEOTIDE SEQUENCE [LARGE SCALE GENOMIC DNA]</scope>
    <source>
        <strain evidence="4 5">CGMCC 1.10972</strain>
    </source>
</reference>
<protein>
    <submittedName>
        <fullName evidence="4">Predicted ABC-type ATPase</fullName>
    </submittedName>
</protein>
<gene>
    <name evidence="4" type="ORF">SAMN06297251_11391</name>
</gene>
<evidence type="ECO:0000256" key="1">
    <source>
        <dbReference type="ARBA" id="ARBA00022741"/>
    </source>
</evidence>
<keyword evidence="2" id="KW-0067">ATP-binding</keyword>
<dbReference type="EMBL" id="FWXR01000013">
    <property type="protein sequence ID" value="SMC93917.1"/>
    <property type="molecule type" value="Genomic_DNA"/>
</dbReference>
<dbReference type="PANTHER" id="PTHR39206:SF1">
    <property type="entry name" value="SLL8004 PROTEIN"/>
    <property type="match status" value="1"/>
</dbReference>
<dbReference type="Proteomes" id="UP000192656">
    <property type="component" value="Unassembled WGS sequence"/>
</dbReference>
<organism evidence="4 5">
    <name type="scientific">Fulvimarina manganoxydans</name>
    <dbReference type="NCBI Taxonomy" id="937218"/>
    <lineage>
        <taxon>Bacteria</taxon>
        <taxon>Pseudomonadati</taxon>
        <taxon>Pseudomonadota</taxon>
        <taxon>Alphaproteobacteria</taxon>
        <taxon>Hyphomicrobiales</taxon>
        <taxon>Aurantimonadaceae</taxon>
        <taxon>Fulvimarina</taxon>
    </lineage>
</organism>
<sequence length="224" mass="24764">MPLPWHGVAETSRGTAFCTIIAGPNGSGKSTIYPLLSLDGEFVNADLVARRIDPTNPESVSIAAGRLVLKMIDELLNDRRSFVYETTLSSRQSLSVMERCHDLGYEVALVYVALDSPELNILRVAERVSRGGHDIPAEVIRRRYKTAFVRLPHALRLADNSLLFDNSGLEPRMLLALQRGKLVANRLDEAMPSHVRLAEIVAQALDINMDAVFRAARHPGSDPR</sequence>
<proteinExistence type="predicted"/>
<dbReference type="SUPFAM" id="SSF52540">
    <property type="entry name" value="P-loop containing nucleoside triphosphate hydrolases"/>
    <property type="match status" value="1"/>
</dbReference>
<dbReference type="PANTHER" id="PTHR39206">
    <property type="entry name" value="SLL8004 PROTEIN"/>
    <property type="match status" value="1"/>
</dbReference>
<dbReference type="Pfam" id="PF06414">
    <property type="entry name" value="Zeta_toxin"/>
    <property type="match status" value="1"/>
</dbReference>
<evidence type="ECO:0000259" key="3">
    <source>
        <dbReference type="Pfam" id="PF06414"/>
    </source>
</evidence>
<dbReference type="GO" id="GO:0005524">
    <property type="term" value="F:ATP binding"/>
    <property type="evidence" value="ECO:0007669"/>
    <property type="project" value="UniProtKB-KW"/>
</dbReference>
<evidence type="ECO:0000313" key="4">
    <source>
        <dbReference type="EMBL" id="SMC93917.1"/>
    </source>
</evidence>
<name>A0A1W2D8R5_9HYPH</name>
<dbReference type="InterPro" id="IPR027417">
    <property type="entry name" value="P-loop_NTPase"/>
</dbReference>
<feature type="domain" description="Zeta toxin" evidence="3">
    <location>
        <begin position="17"/>
        <end position="142"/>
    </location>
</feature>